<accession>A0A084WTR6</accession>
<evidence type="ECO:0000256" key="2">
    <source>
        <dbReference type="SAM" id="SignalP"/>
    </source>
</evidence>
<dbReference type="EMBL" id="KE525420">
    <property type="protein sequence ID" value="KFB53610.1"/>
    <property type="molecule type" value="Genomic_DNA"/>
</dbReference>
<dbReference type="Proteomes" id="UP000030765">
    <property type="component" value="Unassembled WGS sequence"/>
</dbReference>
<organism evidence="3">
    <name type="scientific">Anopheles sinensis</name>
    <name type="common">Mosquito</name>
    <dbReference type="NCBI Taxonomy" id="74873"/>
    <lineage>
        <taxon>Eukaryota</taxon>
        <taxon>Metazoa</taxon>
        <taxon>Ecdysozoa</taxon>
        <taxon>Arthropoda</taxon>
        <taxon>Hexapoda</taxon>
        <taxon>Insecta</taxon>
        <taxon>Pterygota</taxon>
        <taxon>Neoptera</taxon>
        <taxon>Endopterygota</taxon>
        <taxon>Diptera</taxon>
        <taxon>Nematocera</taxon>
        <taxon>Culicoidea</taxon>
        <taxon>Culicidae</taxon>
        <taxon>Anophelinae</taxon>
        <taxon>Anopheles</taxon>
    </lineage>
</organism>
<dbReference type="AlphaFoldDB" id="A0A084WTR6"/>
<feature type="region of interest" description="Disordered" evidence="1">
    <location>
        <begin position="77"/>
        <end position="96"/>
    </location>
</feature>
<feature type="signal peptide" evidence="2">
    <location>
        <begin position="1"/>
        <end position="26"/>
    </location>
</feature>
<evidence type="ECO:0000256" key="1">
    <source>
        <dbReference type="SAM" id="MobiDB-lite"/>
    </source>
</evidence>
<feature type="chain" id="PRO_5001785405" evidence="2">
    <location>
        <begin position="27"/>
        <end position="140"/>
    </location>
</feature>
<evidence type="ECO:0000313" key="3">
    <source>
        <dbReference type="EMBL" id="KFB53610.1"/>
    </source>
</evidence>
<name>A0A084WTR6_ANOSI</name>
<keyword evidence="2" id="KW-0732">Signal</keyword>
<dbReference type="EnsemblMetazoa" id="ASIC021849-RA">
    <property type="protein sequence ID" value="ASIC021849-PA"/>
    <property type="gene ID" value="ASIC021849"/>
</dbReference>
<keyword evidence="5" id="KW-1185">Reference proteome</keyword>
<evidence type="ECO:0000313" key="4">
    <source>
        <dbReference type="EnsemblMetazoa" id="ASIC021849-PA"/>
    </source>
</evidence>
<gene>
    <name evidence="3" type="ORF">ZHAS_00021849</name>
</gene>
<evidence type="ECO:0000313" key="5">
    <source>
        <dbReference type="Proteomes" id="UP000030765"/>
    </source>
</evidence>
<protein>
    <submittedName>
        <fullName evidence="3 4">Uncharacterized protein</fullName>
    </submittedName>
</protein>
<feature type="compositionally biased region" description="Gly residues" evidence="1">
    <location>
        <begin position="117"/>
        <end position="128"/>
    </location>
</feature>
<dbReference type="VEuPathDB" id="VectorBase:ASIC021849"/>
<feature type="region of interest" description="Disordered" evidence="1">
    <location>
        <begin position="117"/>
        <end position="140"/>
    </location>
</feature>
<sequence>MNTRVCACVKSLHFIVSTSSTAAVLAIQPKTYEPNFANLSNQTTTTSQQQTATVPSGQPREDILHAQCERTPIRLYGTATNLSRSHTRSPRPRPTMLTAERDWLTNLRVEYVRAPGGIVGKGDGGGPRNGKRVPPAGETR</sequence>
<reference evidence="4" key="2">
    <citation type="submission" date="2020-05" db="UniProtKB">
        <authorList>
            <consortium name="EnsemblMetazoa"/>
        </authorList>
    </citation>
    <scope>IDENTIFICATION</scope>
</reference>
<reference evidence="3 5" key="1">
    <citation type="journal article" date="2014" name="BMC Genomics">
        <title>Genome sequence of Anopheles sinensis provides insight into genetics basis of mosquito competence for malaria parasites.</title>
        <authorList>
            <person name="Zhou D."/>
            <person name="Zhang D."/>
            <person name="Ding G."/>
            <person name="Shi L."/>
            <person name="Hou Q."/>
            <person name="Ye Y."/>
            <person name="Xu Y."/>
            <person name="Zhou H."/>
            <person name="Xiong C."/>
            <person name="Li S."/>
            <person name="Yu J."/>
            <person name="Hong S."/>
            <person name="Yu X."/>
            <person name="Zou P."/>
            <person name="Chen C."/>
            <person name="Chang X."/>
            <person name="Wang W."/>
            <person name="Lv Y."/>
            <person name="Sun Y."/>
            <person name="Ma L."/>
            <person name="Shen B."/>
            <person name="Zhu C."/>
        </authorList>
    </citation>
    <scope>NUCLEOTIDE SEQUENCE [LARGE SCALE GENOMIC DNA]</scope>
</reference>
<dbReference type="EMBL" id="ATLV01026912">
    <property type="status" value="NOT_ANNOTATED_CDS"/>
    <property type="molecule type" value="Genomic_DNA"/>
</dbReference>
<proteinExistence type="predicted"/>